<dbReference type="KEGG" id="pfl:PFL_1845"/>
<feature type="compositionally biased region" description="Basic and acidic residues" evidence="1">
    <location>
        <begin position="107"/>
        <end position="120"/>
    </location>
</feature>
<dbReference type="EMBL" id="CP000076">
    <property type="protein sequence ID" value="AAY91133.1"/>
    <property type="molecule type" value="Genomic_DNA"/>
</dbReference>
<organism evidence="3 4">
    <name type="scientific">Pseudomonas fluorescens (strain ATCC BAA-477 / NRRL B-23932 / Pf-5)</name>
    <dbReference type="NCBI Taxonomy" id="220664"/>
    <lineage>
        <taxon>Bacteria</taxon>
        <taxon>Pseudomonadati</taxon>
        <taxon>Pseudomonadota</taxon>
        <taxon>Gammaproteobacteria</taxon>
        <taxon>Pseudomonadales</taxon>
        <taxon>Pseudomonadaceae</taxon>
        <taxon>Pseudomonas</taxon>
    </lineage>
</organism>
<sequence length="390" mass="42502">MSIQQLVSPTAFFMIALGAPFAALVANAGVVNVPVKAPCGCCSGVVRHCVIHPHLRGGRAIGRLQQRLRRSVLPGCWPFGYQGNQRHDRGSSRTAPGRHLQPGRAGHQRDARRQSDGHQMEDAIRRSVERQFPELTGGYHLPRFGRVVAVPDAPAAPGLCDDFRPRYGVDVQVLLPDGEPDPDLPILAGLPLPAPMGGQEAGMFGFPEENTTVVVCFAYGLPHKPFIQQILPHGLSLPRVPKGDQVWQHSEACQQRVDADGNWLRQTDGKIQDKAIEREVEALDNAERFQNHTRTVDDHSTESVGGVKKIEAMGALKLLSGGSASLAAVDDLHQATGRDLNLVVGQKLNATVGGDLQEQIQGLRSACRRRRPGLGRSRSTYYRCCVTCWT</sequence>
<proteinExistence type="predicted"/>
<protein>
    <recommendedName>
        <fullName evidence="5">Gp5/Type VI secretion system Vgr protein OB-fold domain-containing protein</fullName>
    </recommendedName>
</protein>
<evidence type="ECO:0000256" key="1">
    <source>
        <dbReference type="SAM" id="MobiDB-lite"/>
    </source>
</evidence>
<evidence type="ECO:0000313" key="3">
    <source>
        <dbReference type="EMBL" id="AAY91133.1"/>
    </source>
</evidence>
<evidence type="ECO:0008006" key="5">
    <source>
        <dbReference type="Google" id="ProtNLM"/>
    </source>
</evidence>
<evidence type="ECO:0000313" key="4">
    <source>
        <dbReference type="Proteomes" id="UP000008540"/>
    </source>
</evidence>
<dbReference type="eggNOG" id="COG3501">
    <property type="taxonomic scope" value="Bacteria"/>
</dbReference>
<evidence type="ECO:0000256" key="2">
    <source>
        <dbReference type="SAM" id="SignalP"/>
    </source>
</evidence>
<dbReference type="SUPFAM" id="SSF69349">
    <property type="entry name" value="Phage fibre proteins"/>
    <property type="match status" value="1"/>
</dbReference>
<feature type="region of interest" description="Disordered" evidence="1">
    <location>
        <begin position="83"/>
        <end position="120"/>
    </location>
</feature>
<keyword evidence="2" id="KW-0732">Signal</keyword>
<dbReference type="Proteomes" id="UP000008540">
    <property type="component" value="Chromosome"/>
</dbReference>
<accession>Q4KFL9</accession>
<dbReference type="SUPFAM" id="SSF69255">
    <property type="entry name" value="gp5 N-terminal domain-like"/>
    <property type="match status" value="1"/>
</dbReference>
<dbReference type="HOGENOM" id="CLU_707624_0_0_6"/>
<dbReference type="STRING" id="220664.PFL_1845"/>
<reference evidence="3 4" key="1">
    <citation type="journal article" date="2005" name="Nat. Biotechnol.">
        <title>Complete genome sequence of the plant commensal Pseudomonas fluorescens Pf-5.</title>
        <authorList>
            <person name="Paulsen I.T."/>
            <person name="Press C.M."/>
            <person name="Ravel J."/>
            <person name="Kobayashi D.Y."/>
            <person name="Myers G.S."/>
            <person name="Mavrodi D.V."/>
            <person name="DeBoy R.T."/>
            <person name="Seshadri R."/>
            <person name="Ren Q."/>
            <person name="Madupu R."/>
            <person name="Dodson R.J."/>
            <person name="Durkin A.S."/>
            <person name="Brinkac L.M."/>
            <person name="Daugherty S.C."/>
            <person name="Sullivan S.A."/>
            <person name="Rosovitz M.J."/>
            <person name="Gwinn M.L."/>
            <person name="Zhou L."/>
            <person name="Schneider D.J."/>
            <person name="Cartinhour S.W."/>
            <person name="Nelson W.C."/>
            <person name="Weidman J."/>
            <person name="Watkins K."/>
            <person name="Tran K."/>
            <person name="Khouri H."/>
            <person name="Pierson E.A."/>
            <person name="Pierson L.S.III."/>
            <person name="Thomashow L.S."/>
            <person name="Loper J.E."/>
        </authorList>
    </citation>
    <scope>NUCLEOTIDE SEQUENCE [LARGE SCALE GENOMIC DNA]</scope>
    <source>
        <strain evidence="4">ATCC BAA-477 / NRRL B-23932 / Pf-5</strain>
    </source>
</reference>
<name>Q4KFL9_PSEF5</name>
<gene>
    <name evidence="3" type="ordered locus">PFL_1845</name>
</gene>
<feature type="signal peptide" evidence="2">
    <location>
        <begin position="1"/>
        <end position="28"/>
    </location>
</feature>
<feature type="chain" id="PRO_5004240156" description="Gp5/Type VI secretion system Vgr protein OB-fold domain-containing protein" evidence="2">
    <location>
        <begin position="29"/>
        <end position="390"/>
    </location>
</feature>
<dbReference type="AlphaFoldDB" id="Q4KFL9"/>